<evidence type="ECO:0000256" key="1">
    <source>
        <dbReference type="SAM" id="MobiDB-lite"/>
    </source>
</evidence>
<dbReference type="Proteomes" id="UP000729402">
    <property type="component" value="Unassembled WGS sequence"/>
</dbReference>
<accession>A0A8J5SYR4</accession>
<sequence>MSCWEEMSPRDAKLVEGLNKDNIRRTSAINQYSLNFCSCNISSDNKKGSSSGDGKNHSFASVLSILLLRRWHNTGHRRLPWRFEAVYTYNNLLRLRTCLERVSVSSASTRALFEIAKVYERENSPGSSSPEYLQSFEVSNLGSKRTFCKSGCSRDFRRILPEFQAPAWLQVSPSSARYADSQSSSKLKKSYSPSLHYRIATREAAGSAVRLPLPGCRRHFDKMRRPPDTAQTITILSPSGLDWVLPTYGCPPKPLVRSKAGLRRPAGRFPGKPLRHALEPPEA</sequence>
<gene>
    <name evidence="2" type="ORF">GUJ93_ZPchr0015g6823</name>
</gene>
<evidence type="ECO:0000313" key="3">
    <source>
        <dbReference type="Proteomes" id="UP000729402"/>
    </source>
</evidence>
<reference evidence="2" key="1">
    <citation type="journal article" date="2021" name="bioRxiv">
        <title>Whole Genome Assembly and Annotation of Northern Wild Rice, Zizania palustris L., Supports a Whole Genome Duplication in the Zizania Genus.</title>
        <authorList>
            <person name="Haas M."/>
            <person name="Kono T."/>
            <person name="Macchietto M."/>
            <person name="Millas R."/>
            <person name="McGilp L."/>
            <person name="Shao M."/>
            <person name="Duquette J."/>
            <person name="Hirsch C.N."/>
            <person name="Kimball J."/>
        </authorList>
    </citation>
    <scope>NUCLEOTIDE SEQUENCE</scope>
    <source>
        <tissue evidence="2">Fresh leaf tissue</tissue>
    </source>
</reference>
<organism evidence="2 3">
    <name type="scientific">Zizania palustris</name>
    <name type="common">Northern wild rice</name>
    <dbReference type="NCBI Taxonomy" id="103762"/>
    <lineage>
        <taxon>Eukaryota</taxon>
        <taxon>Viridiplantae</taxon>
        <taxon>Streptophyta</taxon>
        <taxon>Embryophyta</taxon>
        <taxon>Tracheophyta</taxon>
        <taxon>Spermatophyta</taxon>
        <taxon>Magnoliopsida</taxon>
        <taxon>Liliopsida</taxon>
        <taxon>Poales</taxon>
        <taxon>Poaceae</taxon>
        <taxon>BOP clade</taxon>
        <taxon>Oryzoideae</taxon>
        <taxon>Oryzeae</taxon>
        <taxon>Zizaniinae</taxon>
        <taxon>Zizania</taxon>
    </lineage>
</organism>
<comment type="caution">
    <text evidence="2">The sequence shown here is derived from an EMBL/GenBank/DDBJ whole genome shotgun (WGS) entry which is preliminary data.</text>
</comment>
<dbReference type="AlphaFoldDB" id="A0A8J5SYR4"/>
<feature type="region of interest" description="Disordered" evidence="1">
    <location>
        <begin position="256"/>
        <end position="283"/>
    </location>
</feature>
<name>A0A8J5SYR4_ZIZPA</name>
<reference evidence="2" key="2">
    <citation type="submission" date="2021-02" db="EMBL/GenBank/DDBJ databases">
        <authorList>
            <person name="Kimball J.A."/>
            <person name="Haas M.W."/>
            <person name="Macchietto M."/>
            <person name="Kono T."/>
            <person name="Duquette J."/>
            <person name="Shao M."/>
        </authorList>
    </citation>
    <scope>NUCLEOTIDE SEQUENCE</scope>
    <source>
        <tissue evidence="2">Fresh leaf tissue</tissue>
    </source>
</reference>
<keyword evidence="3" id="KW-1185">Reference proteome</keyword>
<dbReference type="EMBL" id="JAAALK010000085">
    <property type="protein sequence ID" value="KAG8083426.1"/>
    <property type="molecule type" value="Genomic_DNA"/>
</dbReference>
<proteinExistence type="predicted"/>
<evidence type="ECO:0000313" key="2">
    <source>
        <dbReference type="EMBL" id="KAG8083426.1"/>
    </source>
</evidence>
<protein>
    <submittedName>
        <fullName evidence="2">Uncharacterized protein</fullName>
    </submittedName>
</protein>